<dbReference type="Proteomes" id="UP001054837">
    <property type="component" value="Unassembled WGS sequence"/>
</dbReference>
<reference evidence="1 2" key="1">
    <citation type="submission" date="2021-06" db="EMBL/GenBank/DDBJ databases">
        <title>Caerostris darwini draft genome.</title>
        <authorList>
            <person name="Kono N."/>
            <person name="Arakawa K."/>
        </authorList>
    </citation>
    <scope>NUCLEOTIDE SEQUENCE [LARGE SCALE GENOMIC DNA]</scope>
</reference>
<proteinExistence type="predicted"/>
<evidence type="ECO:0000313" key="1">
    <source>
        <dbReference type="EMBL" id="GIY20185.1"/>
    </source>
</evidence>
<sequence>MEKFSISLNDIWTRCPSKVSQECKPIVLQMASLTVFHFPAEKEQNNSFDGGVLKREWRKWKMVQPFPPQLFLRHCEIMRERAISKKDHLGSPRMYCWTKKNTDL</sequence>
<organism evidence="1 2">
    <name type="scientific">Caerostris darwini</name>
    <dbReference type="NCBI Taxonomy" id="1538125"/>
    <lineage>
        <taxon>Eukaryota</taxon>
        <taxon>Metazoa</taxon>
        <taxon>Ecdysozoa</taxon>
        <taxon>Arthropoda</taxon>
        <taxon>Chelicerata</taxon>
        <taxon>Arachnida</taxon>
        <taxon>Araneae</taxon>
        <taxon>Araneomorphae</taxon>
        <taxon>Entelegynae</taxon>
        <taxon>Araneoidea</taxon>
        <taxon>Araneidae</taxon>
        <taxon>Caerostris</taxon>
    </lineage>
</organism>
<keyword evidence="2" id="KW-1185">Reference proteome</keyword>
<protein>
    <submittedName>
        <fullName evidence="1">Uncharacterized protein</fullName>
    </submittedName>
</protein>
<gene>
    <name evidence="1" type="ORF">CDAR_577031</name>
</gene>
<name>A0AAV4RFD7_9ARAC</name>
<accession>A0AAV4RFD7</accession>
<comment type="caution">
    <text evidence="1">The sequence shown here is derived from an EMBL/GenBank/DDBJ whole genome shotgun (WGS) entry which is preliminary data.</text>
</comment>
<dbReference type="EMBL" id="BPLQ01006114">
    <property type="protein sequence ID" value="GIY20185.1"/>
    <property type="molecule type" value="Genomic_DNA"/>
</dbReference>
<dbReference type="AlphaFoldDB" id="A0AAV4RFD7"/>
<evidence type="ECO:0000313" key="2">
    <source>
        <dbReference type="Proteomes" id="UP001054837"/>
    </source>
</evidence>